<dbReference type="EMBL" id="MDBS01000020">
    <property type="protein sequence ID" value="PMP30521.1"/>
    <property type="molecule type" value="Genomic_DNA"/>
</dbReference>
<dbReference type="AlphaFoldDB" id="A0A7Z1S375"/>
<proteinExistence type="predicted"/>
<feature type="chain" id="PRO_5031576187" evidence="1">
    <location>
        <begin position="20"/>
        <end position="242"/>
    </location>
</feature>
<evidence type="ECO:0000259" key="2">
    <source>
        <dbReference type="Pfam" id="PF06586"/>
    </source>
</evidence>
<feature type="signal peptide" evidence="1">
    <location>
        <begin position="1"/>
        <end position="19"/>
    </location>
</feature>
<feature type="domain" description="TraK N-terminal" evidence="2">
    <location>
        <begin position="29"/>
        <end position="117"/>
    </location>
</feature>
<dbReference type="RefSeq" id="WP_154723953.1">
    <property type="nucleotide sequence ID" value="NZ_CP170597.1"/>
</dbReference>
<gene>
    <name evidence="4" type="ORF">BCS90_14565</name>
</gene>
<comment type="caution">
    <text evidence="4">The sequence shown here is derived from an EMBL/GenBank/DDBJ whole genome shotgun (WGS) entry which is preliminary data.</text>
</comment>
<dbReference type="InterPro" id="IPR010563">
    <property type="entry name" value="TraK_N"/>
</dbReference>
<dbReference type="Pfam" id="PF23536">
    <property type="entry name" value="TraK_C"/>
    <property type="match status" value="1"/>
</dbReference>
<dbReference type="NCBIfam" id="TIGR02756">
    <property type="entry name" value="TraK_Ftype"/>
    <property type="match status" value="1"/>
</dbReference>
<protein>
    <submittedName>
        <fullName evidence="4">Type-F conjugative transfer system secretin TraK</fullName>
    </submittedName>
</protein>
<accession>A0A7Z1S375</accession>
<feature type="domain" description="TraK C-terminal" evidence="3">
    <location>
        <begin position="136"/>
        <end position="238"/>
    </location>
</feature>
<dbReference type="Pfam" id="PF06586">
    <property type="entry name" value="TraK_N"/>
    <property type="match status" value="1"/>
</dbReference>
<keyword evidence="1" id="KW-0732">Signal</keyword>
<dbReference type="InterPro" id="IPR055397">
    <property type="entry name" value="TraK_C"/>
</dbReference>
<reference evidence="4" key="1">
    <citation type="submission" date="2016-07" db="EMBL/GenBank/DDBJ databases">
        <authorList>
            <person name="Kauffman K."/>
            <person name="Arevalo P."/>
            <person name="Polz M.F."/>
        </authorList>
    </citation>
    <scope>NUCLEOTIDE SEQUENCE</scope>
    <source>
        <strain evidence="4">10N.222.46.E12</strain>
    </source>
</reference>
<evidence type="ECO:0000259" key="3">
    <source>
        <dbReference type="Pfam" id="PF23536"/>
    </source>
</evidence>
<reference evidence="4" key="2">
    <citation type="journal article" date="2018" name="Nature">
        <title>A major lineage of non-tailed dsDNA viruses as unrecognized killers of marine bacteria.</title>
        <authorList>
            <person name="Kauffman K.M."/>
            <person name="Hussain F.A."/>
            <person name="Yang J."/>
            <person name="Arevalo P."/>
            <person name="Brown J.M."/>
            <person name="Chang W.K."/>
            <person name="VanInsberghe D."/>
            <person name="Elsherbini J."/>
            <person name="Sharma R.S."/>
            <person name="Cutler M.B."/>
            <person name="Kelly L."/>
            <person name="Polz M.F."/>
        </authorList>
    </citation>
    <scope>NUCLEOTIDE SEQUENCE</scope>
    <source>
        <strain evidence="4">10N.222.46.E12</strain>
    </source>
</reference>
<name>A0A7Z1S375_9VIBR</name>
<evidence type="ECO:0000313" key="4">
    <source>
        <dbReference type="EMBL" id="PMP30521.1"/>
    </source>
</evidence>
<organism evidence="4">
    <name type="scientific">Vibrio cyclitrophicus</name>
    <dbReference type="NCBI Taxonomy" id="47951"/>
    <lineage>
        <taxon>Bacteria</taxon>
        <taxon>Pseudomonadati</taxon>
        <taxon>Pseudomonadota</taxon>
        <taxon>Gammaproteobacteria</taxon>
        <taxon>Vibrionales</taxon>
        <taxon>Vibrionaceae</taxon>
        <taxon>Vibrio</taxon>
    </lineage>
</organism>
<sequence length="242" mass="26614">MHRTLTLCLLLLVAGAAHAKNISANAYSFNDNDTIPIALSYLNVNRLVVKGDAIASLSCPVSFCTSNSNPTDKSGSVGLKINVRLPFTAHVSTVGGHNFTLFISPKATPAIVSEFVALNDYQKEPTVFDDKDFDYPMALAQFTKQMITHQHNDSLIKGFTLHEVDPKTLPKDTAPLAVIPKKIFRGVNYSGIIYEVVNQTDKPQTLTNAQFYSFSARSASLDRYRLAPSEKATLYIVTGERR</sequence>
<evidence type="ECO:0000256" key="1">
    <source>
        <dbReference type="SAM" id="SignalP"/>
    </source>
</evidence>
<dbReference type="InterPro" id="IPR014126">
    <property type="entry name" value="TraK_Ftype"/>
</dbReference>